<keyword evidence="6 7" id="KW-0067">ATP-binding</keyword>
<comment type="similarity">
    <text evidence="1">Belongs to the protein kinase superfamily. STE Ser/Thr protein kinase family. MAP kinase kinase kinase subfamily.</text>
</comment>
<dbReference type="GO" id="GO:0019899">
    <property type="term" value="F:enzyme binding"/>
    <property type="evidence" value="ECO:0007669"/>
    <property type="project" value="UniProtKB-ARBA"/>
</dbReference>
<dbReference type="PANTHER" id="PTHR46716:SF1">
    <property type="entry name" value="MITOGEN-ACTIVATED PROTEIN KINASE KINASE KINASE 7"/>
    <property type="match status" value="1"/>
</dbReference>
<dbReference type="Pfam" id="PF00069">
    <property type="entry name" value="Pkinase"/>
    <property type="match status" value="1"/>
</dbReference>
<comment type="caution">
    <text evidence="10">The sequence shown here is derived from an EMBL/GenBank/DDBJ whole genome shotgun (WGS) entry which is preliminary data.</text>
</comment>
<feature type="region of interest" description="Disordered" evidence="8">
    <location>
        <begin position="666"/>
        <end position="704"/>
    </location>
</feature>
<dbReference type="OrthoDB" id="10261027at2759"/>
<dbReference type="GO" id="GO:0005524">
    <property type="term" value="F:ATP binding"/>
    <property type="evidence" value="ECO:0007669"/>
    <property type="project" value="UniProtKB-UniRule"/>
</dbReference>
<keyword evidence="11" id="KW-1185">Reference proteome</keyword>
<accession>A0A9Q0EJ23</accession>
<evidence type="ECO:0000256" key="4">
    <source>
        <dbReference type="ARBA" id="ARBA00022741"/>
    </source>
</evidence>
<evidence type="ECO:0000256" key="6">
    <source>
        <dbReference type="ARBA" id="ARBA00022840"/>
    </source>
</evidence>
<dbReference type="Gene3D" id="3.30.200.20">
    <property type="entry name" value="Phosphorylase Kinase, domain 1"/>
    <property type="match status" value="1"/>
</dbReference>
<evidence type="ECO:0000259" key="9">
    <source>
        <dbReference type="PROSITE" id="PS50011"/>
    </source>
</evidence>
<dbReference type="PANTHER" id="PTHR46716">
    <property type="entry name" value="MITOGEN-ACTIVATED PROTEIN KINASE KINASE KINASE 7"/>
    <property type="match status" value="1"/>
</dbReference>
<sequence>MLETPPGYPFEDIDYVDIEVEEVVGRGAFGVVCRAKWKGKDVAIKTIESESERKAFIVELRQLSRVNHPNIVKLYGSCNSPVCLVMEYAEGGSLYNVLHGAEPLPLYTASHAMSWCLQCSQGVAYLHGMKPKALIHRDLKPPNLLLVAGGTVLKICDFGTACDIQTHMTNNKGSAAWMAPEVFEGKHHLNTAQTVPLHHHPHHHHHHHLVITLLSPTYPPHHHHHLVITLLSPTYPPHHHHHLVITLLSPTYPPHHHHHLVITLLSPTYPPHHHHHLVITLLSPTDPPHHHHPHLINTLLSPTTISVISTSSNSPTITHTAQTVPLHHHPHHHHHHHLVITLLSPTYPPHHHHHLVITLLSPTYPPHHHHHLVITLLSPTYPPHHHHHLVITLLSPTPTITPHLIITLLSPTYPPHHHHHLVITLLSPTDPPHHHHPHLINTLLSPTTISVISTSSNSPTITLLSLSLSPRVLSSFLSPLVLSLSLFPMVLSLSLFPMVLSLSLFPMSVNLCPPPGSNYSEKCDVFSWGIILWEVITRRKPFDEIGGPAFRIMWAVHNGTRPPLIKNLPKPLESLMTRCWSKDPSQRPSMEEIVKIMVHLMRYFPGSDEALQYPYQYSDDGQSNSAGTQHGSCMDYTCTSTSTRSNANLEAGDSQGSNDTIKITPHFLSFKPKGDPLRSLPLSRGGSVESLSPRSQGLLSSEVKRMSTDLSELDPKMAFTPTASCDPQRRRSIQDLPGIMSDTGQGSRGSSRSSSPSVRMMDPTDTNYSDNSIPMAYLTLDYQLQPLAPCPNSRESMAVFEQHCKMAQEYLKVQTEITLLIQRKKELLAELDQDEKEQQTTSRLVQEHNKLLEENKSLATYYHKCKKQLDLIRVQQQQKRQVTS</sequence>
<protein>
    <recommendedName>
        <fullName evidence="9">Protein kinase domain-containing protein</fullName>
    </recommendedName>
</protein>
<dbReference type="InterPro" id="IPR017441">
    <property type="entry name" value="Protein_kinase_ATP_BS"/>
</dbReference>
<dbReference type="Pfam" id="PF07714">
    <property type="entry name" value="PK_Tyr_Ser-Thr"/>
    <property type="match status" value="1"/>
</dbReference>
<keyword evidence="3" id="KW-0808">Transferase</keyword>
<feature type="region of interest" description="Disordered" evidence="8">
    <location>
        <begin position="736"/>
        <end position="767"/>
    </location>
</feature>
<dbReference type="SUPFAM" id="SSF56112">
    <property type="entry name" value="Protein kinase-like (PK-like)"/>
    <property type="match status" value="2"/>
</dbReference>
<dbReference type="AlphaFoldDB" id="A0A9Q0EJ23"/>
<reference evidence="10" key="1">
    <citation type="submission" date="2022-07" db="EMBL/GenBank/DDBJ databases">
        <title>Chromosome-level genome of Muraenolepis orangiensis.</title>
        <authorList>
            <person name="Kim J."/>
        </authorList>
    </citation>
    <scope>NUCLEOTIDE SEQUENCE</scope>
    <source>
        <strain evidence="10">KU_S4_2022</strain>
        <tissue evidence="10">Muscle</tissue>
    </source>
</reference>
<dbReference type="FunFam" id="3.30.200.20:FF:000152">
    <property type="entry name" value="Mitogen-activated protein kinase kinase kinase 7"/>
    <property type="match status" value="1"/>
</dbReference>
<gene>
    <name evidence="10" type="ORF">NHX12_026004</name>
</gene>
<keyword evidence="2" id="KW-0723">Serine/threonine-protein kinase</keyword>
<dbReference type="InterPro" id="IPR008271">
    <property type="entry name" value="Ser/Thr_kinase_AS"/>
</dbReference>
<evidence type="ECO:0000256" key="1">
    <source>
        <dbReference type="ARBA" id="ARBA00006529"/>
    </source>
</evidence>
<keyword evidence="4 7" id="KW-0547">Nucleotide-binding</keyword>
<dbReference type="GO" id="GO:0007254">
    <property type="term" value="P:JNK cascade"/>
    <property type="evidence" value="ECO:0007669"/>
    <property type="project" value="TreeGrafter"/>
</dbReference>
<proteinExistence type="inferred from homology"/>
<evidence type="ECO:0000313" key="11">
    <source>
        <dbReference type="Proteomes" id="UP001148018"/>
    </source>
</evidence>
<evidence type="ECO:0000256" key="8">
    <source>
        <dbReference type="SAM" id="MobiDB-lite"/>
    </source>
</evidence>
<dbReference type="GO" id="GO:0006955">
    <property type="term" value="P:immune response"/>
    <property type="evidence" value="ECO:0007669"/>
    <property type="project" value="TreeGrafter"/>
</dbReference>
<dbReference type="Gene3D" id="1.10.510.10">
    <property type="entry name" value="Transferase(Phosphotransferase) domain 1"/>
    <property type="match status" value="2"/>
</dbReference>
<feature type="binding site" evidence="7">
    <location>
        <position position="45"/>
    </location>
    <ligand>
        <name>ATP</name>
        <dbReference type="ChEBI" id="CHEBI:30616"/>
    </ligand>
</feature>
<evidence type="ECO:0000256" key="2">
    <source>
        <dbReference type="ARBA" id="ARBA00022527"/>
    </source>
</evidence>
<dbReference type="PROSITE" id="PS00108">
    <property type="entry name" value="PROTEIN_KINASE_ST"/>
    <property type="match status" value="1"/>
</dbReference>
<dbReference type="PROSITE" id="PS00107">
    <property type="entry name" value="PROTEIN_KINASE_ATP"/>
    <property type="match status" value="1"/>
</dbReference>
<evidence type="ECO:0000256" key="3">
    <source>
        <dbReference type="ARBA" id="ARBA00022679"/>
    </source>
</evidence>
<evidence type="ECO:0000256" key="5">
    <source>
        <dbReference type="ARBA" id="ARBA00022777"/>
    </source>
</evidence>
<dbReference type="InterPro" id="IPR001245">
    <property type="entry name" value="Ser-Thr/Tyr_kinase_cat_dom"/>
</dbReference>
<dbReference type="PROSITE" id="PS50011">
    <property type="entry name" value="PROTEIN_KINASE_DOM"/>
    <property type="match status" value="1"/>
</dbReference>
<name>A0A9Q0EJ23_9TELE</name>
<dbReference type="Proteomes" id="UP001148018">
    <property type="component" value="Unassembled WGS sequence"/>
</dbReference>
<dbReference type="EMBL" id="JANIIK010000042">
    <property type="protein sequence ID" value="KAJ3606483.1"/>
    <property type="molecule type" value="Genomic_DNA"/>
</dbReference>
<dbReference type="InterPro" id="IPR011009">
    <property type="entry name" value="Kinase-like_dom_sf"/>
</dbReference>
<evidence type="ECO:0000256" key="7">
    <source>
        <dbReference type="PROSITE-ProRule" id="PRU10141"/>
    </source>
</evidence>
<dbReference type="GO" id="GO:0043123">
    <property type="term" value="P:positive regulation of canonical NF-kappaB signal transduction"/>
    <property type="evidence" value="ECO:0007669"/>
    <property type="project" value="TreeGrafter"/>
</dbReference>
<organism evidence="10 11">
    <name type="scientific">Muraenolepis orangiensis</name>
    <name type="common">Patagonian moray cod</name>
    <dbReference type="NCBI Taxonomy" id="630683"/>
    <lineage>
        <taxon>Eukaryota</taxon>
        <taxon>Metazoa</taxon>
        <taxon>Chordata</taxon>
        <taxon>Craniata</taxon>
        <taxon>Vertebrata</taxon>
        <taxon>Euteleostomi</taxon>
        <taxon>Actinopterygii</taxon>
        <taxon>Neopterygii</taxon>
        <taxon>Teleostei</taxon>
        <taxon>Neoteleostei</taxon>
        <taxon>Acanthomorphata</taxon>
        <taxon>Zeiogadaria</taxon>
        <taxon>Gadariae</taxon>
        <taxon>Gadiformes</taxon>
        <taxon>Muraenolepidoidei</taxon>
        <taxon>Muraenolepididae</taxon>
        <taxon>Muraenolepis</taxon>
    </lineage>
</organism>
<feature type="compositionally biased region" description="Low complexity" evidence="8">
    <location>
        <begin position="748"/>
        <end position="757"/>
    </location>
</feature>
<dbReference type="SMART" id="SM00220">
    <property type="entry name" value="S_TKc"/>
    <property type="match status" value="1"/>
</dbReference>
<feature type="domain" description="Protein kinase" evidence="9">
    <location>
        <begin position="18"/>
        <end position="604"/>
    </location>
</feature>
<keyword evidence="5" id="KW-0418">Kinase</keyword>
<evidence type="ECO:0000313" key="10">
    <source>
        <dbReference type="EMBL" id="KAJ3606483.1"/>
    </source>
</evidence>
<feature type="compositionally biased region" description="Polar residues" evidence="8">
    <location>
        <begin position="689"/>
        <end position="699"/>
    </location>
</feature>
<dbReference type="GO" id="GO:0004709">
    <property type="term" value="F:MAP kinase kinase kinase activity"/>
    <property type="evidence" value="ECO:0007669"/>
    <property type="project" value="TreeGrafter"/>
</dbReference>
<dbReference type="InterPro" id="IPR000719">
    <property type="entry name" value="Prot_kinase_dom"/>
</dbReference>